<organism evidence="1 2">
    <name type="scientific">Malus domestica</name>
    <name type="common">Apple</name>
    <name type="synonym">Pyrus malus</name>
    <dbReference type="NCBI Taxonomy" id="3750"/>
    <lineage>
        <taxon>Eukaryota</taxon>
        <taxon>Viridiplantae</taxon>
        <taxon>Streptophyta</taxon>
        <taxon>Embryophyta</taxon>
        <taxon>Tracheophyta</taxon>
        <taxon>Spermatophyta</taxon>
        <taxon>Magnoliopsida</taxon>
        <taxon>eudicotyledons</taxon>
        <taxon>Gunneridae</taxon>
        <taxon>Pentapetalae</taxon>
        <taxon>rosids</taxon>
        <taxon>fabids</taxon>
        <taxon>Rosales</taxon>
        <taxon>Rosaceae</taxon>
        <taxon>Amygdaloideae</taxon>
        <taxon>Maleae</taxon>
        <taxon>Malus</taxon>
    </lineage>
</organism>
<evidence type="ECO:0000313" key="2">
    <source>
        <dbReference type="Proteomes" id="UP000290289"/>
    </source>
</evidence>
<dbReference type="AlphaFoldDB" id="A0A498JNN4"/>
<accession>A0A498JNN4</accession>
<reference evidence="1" key="1">
    <citation type="submission" date="2018-10" db="EMBL/GenBank/DDBJ databases">
        <title>A high-quality apple genome assembly.</title>
        <authorList>
            <person name="Hu J."/>
        </authorList>
    </citation>
    <scope>NUCLEOTIDE SEQUENCE [LARGE SCALE GENOMIC DNA]</scope>
    <source>
        <tissue evidence="1">Young leaf</tissue>
    </source>
</reference>
<dbReference type="Proteomes" id="UP000290289">
    <property type="component" value="Chromosome 6"/>
</dbReference>
<name>A0A498JNN4_MALDO</name>
<sequence>MSMYTFRAPGRKNQTALRERSKVVGHELSIFRVAILEVKVTWFIKNNFCLIAGLRCDKPYDLEVEPSNIWLLTKYFPQKFGFVGESIKGKGKSVKGKGKVKTAPKKATKKVSVTCAKLERAFKECEDEDDVLNMGLVYFPKSNVGVNLEYLDLVEDKDRFNTYS</sequence>
<proteinExistence type="predicted"/>
<gene>
    <name evidence="1" type="ORF">DVH24_007954</name>
</gene>
<dbReference type="EMBL" id="RDQH01000332">
    <property type="protein sequence ID" value="RXH95454.1"/>
    <property type="molecule type" value="Genomic_DNA"/>
</dbReference>
<protein>
    <submittedName>
        <fullName evidence="1">Uncharacterized protein</fullName>
    </submittedName>
</protein>
<comment type="caution">
    <text evidence="1">The sequence shown here is derived from an EMBL/GenBank/DDBJ whole genome shotgun (WGS) entry which is preliminary data.</text>
</comment>
<evidence type="ECO:0000313" key="1">
    <source>
        <dbReference type="EMBL" id="RXH95454.1"/>
    </source>
</evidence>
<keyword evidence="2" id="KW-1185">Reference proteome</keyword>